<dbReference type="PROSITE" id="PS50800">
    <property type="entry name" value="SAP"/>
    <property type="match status" value="1"/>
</dbReference>
<dbReference type="EMBL" id="MN740373">
    <property type="protein sequence ID" value="QHU03267.1"/>
    <property type="molecule type" value="Genomic_DNA"/>
</dbReference>
<evidence type="ECO:0000313" key="3">
    <source>
        <dbReference type="EMBL" id="QHU03267.1"/>
    </source>
</evidence>
<accession>A0A6C0JFM6</accession>
<organism evidence="3">
    <name type="scientific">viral metagenome</name>
    <dbReference type="NCBI Taxonomy" id="1070528"/>
    <lineage>
        <taxon>unclassified sequences</taxon>
        <taxon>metagenomes</taxon>
        <taxon>organismal metagenomes</taxon>
    </lineage>
</organism>
<dbReference type="InterPro" id="IPR036361">
    <property type="entry name" value="SAP_dom_sf"/>
</dbReference>
<proteinExistence type="predicted"/>
<reference evidence="3" key="1">
    <citation type="journal article" date="2020" name="Nature">
        <title>Giant virus diversity and host interactions through global metagenomics.</title>
        <authorList>
            <person name="Schulz F."/>
            <person name="Roux S."/>
            <person name="Paez-Espino D."/>
            <person name="Jungbluth S."/>
            <person name="Walsh D.A."/>
            <person name="Denef V.J."/>
            <person name="McMahon K.D."/>
            <person name="Konstantinidis K.T."/>
            <person name="Eloe-Fadrosh E.A."/>
            <person name="Kyrpides N.C."/>
            <person name="Woyke T."/>
        </authorList>
    </citation>
    <scope>NUCLEOTIDE SEQUENCE</scope>
    <source>
        <strain evidence="3">GVMAG-M-3300026093-6</strain>
    </source>
</reference>
<feature type="region of interest" description="Disordered" evidence="1">
    <location>
        <begin position="69"/>
        <end position="89"/>
    </location>
</feature>
<feature type="domain" description="SAP" evidence="2">
    <location>
        <begin position="99"/>
        <end position="133"/>
    </location>
</feature>
<protein>
    <recommendedName>
        <fullName evidence="2">SAP domain-containing protein</fullName>
    </recommendedName>
</protein>
<sequence length="256" mass="29332">MSIEVKKTDETINLKTPVNIEQFKQLVENLHECQLRFAKEAASKFNIPLEDVIKCIPDKDSYSFESINKSADKNTKQKSSKNKKMNLDNWQSAQSKEELSSLKICDLKYILLDKSLKTNGNKQALVDRIWCNIIKPDEKSVEEKPKKKGRKKEKKQAPTVVEDSDNEQVVVNNFPTKEDNITNMIENNSTKVYLDETDNIISEQHDETKFKVTCILVSSRGWLFKDSDDSFEYLGIVTNNKLVEGPPPQELIDLSA</sequence>
<dbReference type="SUPFAM" id="SSF68906">
    <property type="entry name" value="SAP domain"/>
    <property type="match status" value="1"/>
</dbReference>
<dbReference type="Gene3D" id="1.10.720.30">
    <property type="entry name" value="SAP domain"/>
    <property type="match status" value="1"/>
</dbReference>
<dbReference type="AlphaFoldDB" id="A0A6C0JFM6"/>
<dbReference type="InterPro" id="IPR003034">
    <property type="entry name" value="SAP_dom"/>
</dbReference>
<name>A0A6C0JFM6_9ZZZZ</name>
<evidence type="ECO:0000259" key="2">
    <source>
        <dbReference type="PROSITE" id="PS50800"/>
    </source>
</evidence>
<evidence type="ECO:0000256" key="1">
    <source>
        <dbReference type="SAM" id="MobiDB-lite"/>
    </source>
</evidence>
<feature type="region of interest" description="Disordered" evidence="1">
    <location>
        <begin position="141"/>
        <end position="164"/>
    </location>
</feature>